<feature type="region of interest" description="Disordered" evidence="15">
    <location>
        <begin position="709"/>
        <end position="745"/>
    </location>
</feature>
<dbReference type="SUPFAM" id="SSF55785">
    <property type="entry name" value="PYP-like sensor domain (PAS domain)"/>
    <property type="match status" value="1"/>
</dbReference>
<dbReference type="InterPro" id="IPR008207">
    <property type="entry name" value="Sig_transdc_His_kin_Hpt_dom"/>
</dbReference>
<protein>
    <recommendedName>
        <fullName evidence="3">histidine kinase</fullName>
        <ecNumber evidence="3">2.7.13.3</ecNumber>
    </recommendedName>
</protein>
<evidence type="ECO:0000256" key="7">
    <source>
        <dbReference type="ARBA" id="ARBA00022679"/>
    </source>
</evidence>
<feature type="domain" description="Histidine kinase" evidence="16">
    <location>
        <begin position="343"/>
        <end position="563"/>
    </location>
</feature>
<comment type="subcellular location">
    <subcellularLocation>
        <location evidence="2">Cell inner membrane</location>
        <topology evidence="2">Multi-pass membrane protein</topology>
    </subcellularLocation>
</comment>
<dbReference type="GO" id="GO:0000155">
    <property type="term" value="F:phosphorelay sensor kinase activity"/>
    <property type="evidence" value="ECO:0007669"/>
    <property type="project" value="InterPro"/>
</dbReference>
<evidence type="ECO:0000313" key="20">
    <source>
        <dbReference type="Proteomes" id="UP000198994"/>
    </source>
</evidence>
<comment type="catalytic activity">
    <reaction evidence="1">
        <text>ATP + protein L-histidine = ADP + protein N-phospho-L-histidine.</text>
        <dbReference type="EC" id="2.7.13.3"/>
    </reaction>
</comment>
<evidence type="ECO:0000256" key="9">
    <source>
        <dbReference type="ARBA" id="ARBA00022777"/>
    </source>
</evidence>
<dbReference type="Gene3D" id="3.30.450.20">
    <property type="entry name" value="PAS domain"/>
    <property type="match status" value="1"/>
</dbReference>
<keyword evidence="12" id="KW-0902">Two-component regulatory system</keyword>
<evidence type="ECO:0000256" key="10">
    <source>
        <dbReference type="ARBA" id="ARBA00022840"/>
    </source>
</evidence>
<evidence type="ECO:0000256" key="8">
    <source>
        <dbReference type="ARBA" id="ARBA00022692"/>
    </source>
</evidence>
<dbReference type="STRING" id="282683.SAMN04488105_10351"/>
<keyword evidence="20" id="KW-1185">Reference proteome</keyword>
<keyword evidence="7" id="KW-0808">Transferase</keyword>
<gene>
    <name evidence="19" type="ORF">SAMN04488105_10351</name>
</gene>
<evidence type="ECO:0000259" key="17">
    <source>
        <dbReference type="PROSITE" id="PS50110"/>
    </source>
</evidence>
<keyword evidence="4" id="KW-1003">Cell membrane</keyword>
<dbReference type="InterPro" id="IPR036890">
    <property type="entry name" value="HATPase_C_sf"/>
</dbReference>
<dbReference type="InterPro" id="IPR036641">
    <property type="entry name" value="HPT_dom_sf"/>
</dbReference>
<dbReference type="SMART" id="SM00091">
    <property type="entry name" value="PAS"/>
    <property type="match status" value="1"/>
</dbReference>
<keyword evidence="10" id="KW-0067">ATP-binding</keyword>
<dbReference type="Pfam" id="PF01627">
    <property type="entry name" value="Hpt"/>
    <property type="match status" value="1"/>
</dbReference>
<dbReference type="RefSeq" id="WP_089956013.1">
    <property type="nucleotide sequence ID" value="NZ_FNAV01000003.1"/>
</dbReference>
<dbReference type="PROSITE" id="PS50109">
    <property type="entry name" value="HIS_KIN"/>
    <property type="match status" value="1"/>
</dbReference>
<sequence length="838" mass="91787">MLAILFMSFEIVDELRFLSSANSDNVHWTLSQAEVEFLEFQNAVDRARMADDPPPNLDEVIIEFDVFYSRLATLGTGLLYSPLREWSQFRTPLLDARERLENMIPLIDGPRTELAAALPDMATELTEIRPLIRKMATTGLEFFAFESDASRTSVAVTLSRVALLTIGLLMALAALLFHARRVTRKSQDRERELAASNARLHTIVGTSLDGVIVSDLDGKIIDFSPSAEKIFQRSAEDVKGKRLGEIIVPEYRRAEHEENLRRLRETGNHEMLRKGRLKLDSLRADGEIFPTEYSVAKASAGDEDLLVVFLRDISHRVAAENELVQARDRALAGEKAKAEFLAMMTHEIRTPLNGVLGNLSLLEDTKLSLPQSRYVRNMKISGELLMRHVNDVLDIARFESGADTAQEQAVHIGHMIQDIVDSQVSNAQSRGNVLQWGWTGEPAGWLRLDASRLQQVLLNLIGNAIKFTRDGRVTIEAELQREGGGLALELRVIDTGAGIPEADQKRIFEDFQTVERAVGESIGGTGLGLGIVRRFVRAMKGEIGVESDPGEGSVFWLRLPVTAADDMRPALASEIEPEAADDRQLDILLAEDNDINLELAREVLERMGQTVTTARNGQQAVDAAAKRHFDLILMDIRMPVLDGLAATREIRAGDGPCRETPIVAFSANVLPEARDRFAAAGMSDFLGKPLQTTELRQVIARLSKKHRAMAPAAEPVPAPAPAPDPVAVQPTPAPAPTPAPQAAAEHDRDSVIALLGRRHLEETEELFDWLAACPDDLGAVADRAHKIAGSAAAFGQQRLRDALVALEKAAETGDPDAVAPAISRARAAWETAPAPCVG</sequence>
<dbReference type="GO" id="GO:0005886">
    <property type="term" value="C:plasma membrane"/>
    <property type="evidence" value="ECO:0007669"/>
    <property type="project" value="UniProtKB-SubCell"/>
</dbReference>
<dbReference type="NCBIfam" id="TIGR00229">
    <property type="entry name" value="sensory_box"/>
    <property type="match status" value="1"/>
</dbReference>
<dbReference type="PROSITE" id="PS50110">
    <property type="entry name" value="RESPONSE_REGULATORY"/>
    <property type="match status" value="1"/>
</dbReference>
<proteinExistence type="predicted"/>
<dbReference type="Pfam" id="PF13426">
    <property type="entry name" value="PAS_9"/>
    <property type="match status" value="1"/>
</dbReference>
<dbReference type="InterPro" id="IPR000014">
    <property type="entry name" value="PAS"/>
</dbReference>
<dbReference type="OrthoDB" id="9801651at2"/>
<dbReference type="SUPFAM" id="SSF55874">
    <property type="entry name" value="ATPase domain of HSP90 chaperone/DNA topoisomerase II/histidine kinase"/>
    <property type="match status" value="1"/>
</dbReference>
<dbReference type="SMART" id="SM00387">
    <property type="entry name" value="HATPase_c"/>
    <property type="match status" value="1"/>
</dbReference>
<reference evidence="20" key="1">
    <citation type="submission" date="2016-10" db="EMBL/GenBank/DDBJ databases">
        <authorList>
            <person name="Varghese N."/>
            <person name="Submissions S."/>
        </authorList>
    </citation>
    <scope>NUCLEOTIDE SEQUENCE [LARGE SCALE GENOMIC DNA]</scope>
    <source>
        <strain evidence="20">DSM 10146</strain>
    </source>
</reference>
<dbReference type="SUPFAM" id="SSF52172">
    <property type="entry name" value="CheY-like"/>
    <property type="match status" value="1"/>
</dbReference>
<dbReference type="SMART" id="SM00388">
    <property type="entry name" value="HisKA"/>
    <property type="match status" value="1"/>
</dbReference>
<keyword evidence="11" id="KW-1133">Transmembrane helix</keyword>
<dbReference type="Pfam" id="PF00072">
    <property type="entry name" value="Response_reg"/>
    <property type="match status" value="1"/>
</dbReference>
<evidence type="ECO:0000259" key="16">
    <source>
        <dbReference type="PROSITE" id="PS50109"/>
    </source>
</evidence>
<evidence type="ECO:0000256" key="2">
    <source>
        <dbReference type="ARBA" id="ARBA00004429"/>
    </source>
</evidence>
<dbReference type="PROSITE" id="PS50112">
    <property type="entry name" value="PAS"/>
    <property type="match status" value="1"/>
</dbReference>
<dbReference type="CDD" id="cd00130">
    <property type="entry name" value="PAS"/>
    <property type="match status" value="1"/>
</dbReference>
<accession>A0A1G7CDD3</accession>
<dbReference type="InterPro" id="IPR011006">
    <property type="entry name" value="CheY-like_superfamily"/>
</dbReference>
<dbReference type="Proteomes" id="UP000198994">
    <property type="component" value="Unassembled WGS sequence"/>
</dbReference>
<dbReference type="EC" id="2.7.13.3" evidence="3"/>
<dbReference type="InterPro" id="IPR005467">
    <property type="entry name" value="His_kinase_dom"/>
</dbReference>
<dbReference type="InterPro" id="IPR001789">
    <property type="entry name" value="Sig_transdc_resp-reg_receiver"/>
</dbReference>
<keyword evidence="8" id="KW-0812">Transmembrane</keyword>
<evidence type="ECO:0000256" key="3">
    <source>
        <dbReference type="ARBA" id="ARBA00012438"/>
    </source>
</evidence>
<evidence type="ECO:0000256" key="15">
    <source>
        <dbReference type="SAM" id="MobiDB-lite"/>
    </source>
</evidence>
<dbReference type="InterPro" id="IPR004358">
    <property type="entry name" value="Sig_transdc_His_kin-like_C"/>
</dbReference>
<dbReference type="FunFam" id="3.30.565.10:FF:000010">
    <property type="entry name" value="Sensor histidine kinase RcsC"/>
    <property type="match status" value="1"/>
</dbReference>
<evidence type="ECO:0000256" key="6">
    <source>
        <dbReference type="ARBA" id="ARBA00022553"/>
    </source>
</evidence>
<evidence type="ECO:0000259" key="18">
    <source>
        <dbReference type="PROSITE" id="PS50112"/>
    </source>
</evidence>
<dbReference type="Gene3D" id="3.40.50.2300">
    <property type="match status" value="1"/>
</dbReference>
<evidence type="ECO:0000256" key="12">
    <source>
        <dbReference type="ARBA" id="ARBA00023012"/>
    </source>
</evidence>
<feature type="domain" description="Response regulatory" evidence="17">
    <location>
        <begin position="586"/>
        <end position="703"/>
    </location>
</feature>
<dbReference type="SUPFAM" id="SSF47226">
    <property type="entry name" value="Histidine-containing phosphotransfer domain, HPT domain"/>
    <property type="match status" value="1"/>
</dbReference>
<dbReference type="InterPro" id="IPR036097">
    <property type="entry name" value="HisK_dim/P_sf"/>
</dbReference>
<feature type="domain" description="PAS" evidence="18">
    <location>
        <begin position="196"/>
        <end position="267"/>
    </location>
</feature>
<dbReference type="CDD" id="cd17546">
    <property type="entry name" value="REC_hyHK_CKI1_RcsC-like"/>
    <property type="match status" value="1"/>
</dbReference>
<organism evidence="19 20">
    <name type="scientific">Salipiger thiooxidans</name>
    <dbReference type="NCBI Taxonomy" id="282683"/>
    <lineage>
        <taxon>Bacteria</taxon>
        <taxon>Pseudomonadati</taxon>
        <taxon>Pseudomonadota</taxon>
        <taxon>Alphaproteobacteria</taxon>
        <taxon>Rhodobacterales</taxon>
        <taxon>Roseobacteraceae</taxon>
        <taxon>Salipiger</taxon>
    </lineage>
</organism>
<name>A0A1G7CDD3_9RHOB</name>
<evidence type="ECO:0000256" key="13">
    <source>
        <dbReference type="ARBA" id="ARBA00023136"/>
    </source>
</evidence>
<dbReference type="SUPFAM" id="SSF47384">
    <property type="entry name" value="Homodimeric domain of signal transducing histidine kinase"/>
    <property type="match status" value="1"/>
</dbReference>
<evidence type="ECO:0000313" key="19">
    <source>
        <dbReference type="EMBL" id="SDE36716.1"/>
    </source>
</evidence>
<keyword evidence="13" id="KW-0472">Membrane</keyword>
<dbReference type="PANTHER" id="PTHR43047">
    <property type="entry name" value="TWO-COMPONENT HISTIDINE PROTEIN KINASE"/>
    <property type="match status" value="1"/>
</dbReference>
<dbReference type="Gene3D" id="1.20.120.160">
    <property type="entry name" value="HPT domain"/>
    <property type="match status" value="1"/>
</dbReference>
<keyword evidence="10" id="KW-0547">Nucleotide-binding</keyword>
<keyword evidence="6 14" id="KW-0597">Phosphoprotein</keyword>
<dbReference type="CDD" id="cd00082">
    <property type="entry name" value="HisKA"/>
    <property type="match status" value="1"/>
</dbReference>
<feature type="compositionally biased region" description="Pro residues" evidence="15">
    <location>
        <begin position="714"/>
        <end position="724"/>
    </location>
</feature>
<keyword evidence="5" id="KW-0997">Cell inner membrane</keyword>
<keyword evidence="9 19" id="KW-0418">Kinase</keyword>
<evidence type="ECO:0000256" key="1">
    <source>
        <dbReference type="ARBA" id="ARBA00000085"/>
    </source>
</evidence>
<dbReference type="Pfam" id="PF02518">
    <property type="entry name" value="HATPase_c"/>
    <property type="match status" value="1"/>
</dbReference>
<evidence type="ECO:0000256" key="14">
    <source>
        <dbReference type="PROSITE-ProRule" id="PRU00169"/>
    </source>
</evidence>
<evidence type="ECO:0000256" key="4">
    <source>
        <dbReference type="ARBA" id="ARBA00022475"/>
    </source>
</evidence>
<dbReference type="InterPro" id="IPR003594">
    <property type="entry name" value="HATPase_dom"/>
</dbReference>
<dbReference type="Gene3D" id="3.30.565.10">
    <property type="entry name" value="Histidine kinase-like ATPase, C-terminal domain"/>
    <property type="match status" value="1"/>
</dbReference>
<dbReference type="AlphaFoldDB" id="A0A1G7CDD3"/>
<dbReference type="InterPro" id="IPR035965">
    <property type="entry name" value="PAS-like_dom_sf"/>
</dbReference>
<evidence type="ECO:0000256" key="11">
    <source>
        <dbReference type="ARBA" id="ARBA00022989"/>
    </source>
</evidence>
<feature type="modified residue" description="4-aspartylphosphate" evidence="14">
    <location>
        <position position="635"/>
    </location>
</feature>
<dbReference type="SMART" id="SM00448">
    <property type="entry name" value="REC"/>
    <property type="match status" value="1"/>
</dbReference>
<dbReference type="InterPro" id="IPR003661">
    <property type="entry name" value="HisK_dim/P_dom"/>
</dbReference>
<dbReference type="PANTHER" id="PTHR43047:SF64">
    <property type="entry name" value="HISTIDINE KINASE CONTAINING CHEY-HOMOLOGOUS RECEIVER DOMAIN AND PAS DOMAIN-RELATED"/>
    <property type="match status" value="1"/>
</dbReference>
<evidence type="ECO:0000256" key="5">
    <source>
        <dbReference type="ARBA" id="ARBA00022519"/>
    </source>
</evidence>
<dbReference type="Pfam" id="PF00512">
    <property type="entry name" value="HisKA"/>
    <property type="match status" value="1"/>
</dbReference>
<dbReference type="PRINTS" id="PR00344">
    <property type="entry name" value="BCTRLSENSOR"/>
</dbReference>
<dbReference type="Gene3D" id="1.10.287.130">
    <property type="match status" value="1"/>
</dbReference>
<dbReference type="EMBL" id="FNAV01000003">
    <property type="protein sequence ID" value="SDE36716.1"/>
    <property type="molecule type" value="Genomic_DNA"/>
</dbReference>